<protein>
    <recommendedName>
        <fullName evidence="6">NnrU domain-containing protein</fullName>
    </recommendedName>
</protein>
<feature type="transmembrane region" description="Helical" evidence="5">
    <location>
        <begin position="124"/>
        <end position="141"/>
    </location>
</feature>
<evidence type="ECO:0000256" key="1">
    <source>
        <dbReference type="ARBA" id="ARBA00004141"/>
    </source>
</evidence>
<feature type="transmembrane region" description="Helical" evidence="5">
    <location>
        <begin position="314"/>
        <end position="332"/>
    </location>
</feature>
<dbReference type="PANTHER" id="PTHR35988">
    <property type="entry name" value="15-CIS-ZETA-CAROTENE ISOMERASE, CHLOROPLASTIC"/>
    <property type="match status" value="1"/>
</dbReference>
<evidence type="ECO:0000313" key="7">
    <source>
        <dbReference type="EMBL" id="CAA2620142.1"/>
    </source>
</evidence>
<keyword evidence="4 5" id="KW-0472">Membrane</keyword>
<dbReference type="EMBL" id="LR743592">
    <property type="protein sequence ID" value="CAA2620142.1"/>
    <property type="molecule type" value="Genomic_DNA"/>
</dbReference>
<sequence>MALSSLVSARPSLLPIAGRRVDPLQPDSANSLSCFSEATHAGPGFPQIPVEQGFVFGLAVAALLEVPAGGGASVGERDDEGELGEVSVGEDSAAFELAKQSILSWVYFTGILGPSSSLSTSCGSIPPLVVLLVLFSVFATVHSGLRAYRVLFAGVSLPLALTTIVYFINHRYDGTQLWQVQGVQGIHELVWVASFVSFFFLYPSTFNLLEVAAVDKPKMHLWETGIIRITRHPQMVGQVIWCLAHTLWIGNTVAVAASAGLIAHHLFGVWNGDRRLAVRHGEAFELLKKRTSVLPFAAILDGRQKLPKDYYKEFLRLPYLVISFFTVGAYIAHP</sequence>
<keyword evidence="2 5" id="KW-0812">Transmembrane</keyword>
<proteinExistence type="predicted"/>
<reference evidence="7 8" key="1">
    <citation type="submission" date="2019-12" db="EMBL/GenBank/DDBJ databases">
        <authorList>
            <person name="Scholz U."/>
            <person name="Mascher M."/>
            <person name="Fiebig A."/>
        </authorList>
    </citation>
    <scope>NUCLEOTIDE SEQUENCE</scope>
</reference>
<dbReference type="GO" id="GO:0009507">
    <property type="term" value="C:chloroplast"/>
    <property type="evidence" value="ECO:0007669"/>
    <property type="project" value="TreeGrafter"/>
</dbReference>
<evidence type="ECO:0000256" key="5">
    <source>
        <dbReference type="SAM" id="Phobius"/>
    </source>
</evidence>
<keyword evidence="8" id="KW-1185">Reference proteome</keyword>
<evidence type="ECO:0000256" key="4">
    <source>
        <dbReference type="ARBA" id="ARBA00023136"/>
    </source>
</evidence>
<dbReference type="EMBL" id="CACRZD030000005">
    <property type="protein sequence ID" value="CAA6659891.1"/>
    <property type="molecule type" value="Genomic_DNA"/>
</dbReference>
<dbReference type="InterPro" id="IPR009915">
    <property type="entry name" value="NnrU_dom"/>
</dbReference>
<evidence type="ECO:0000259" key="6">
    <source>
        <dbReference type="Pfam" id="PF07298"/>
    </source>
</evidence>
<organism evidence="7">
    <name type="scientific">Spirodela intermedia</name>
    <name type="common">Intermediate duckweed</name>
    <dbReference type="NCBI Taxonomy" id="51605"/>
    <lineage>
        <taxon>Eukaryota</taxon>
        <taxon>Viridiplantae</taxon>
        <taxon>Streptophyta</taxon>
        <taxon>Embryophyta</taxon>
        <taxon>Tracheophyta</taxon>
        <taxon>Spermatophyta</taxon>
        <taxon>Magnoliopsida</taxon>
        <taxon>Liliopsida</taxon>
        <taxon>Araceae</taxon>
        <taxon>Lemnoideae</taxon>
        <taxon>Spirodela</taxon>
    </lineage>
</organism>
<evidence type="ECO:0000313" key="8">
    <source>
        <dbReference type="Proteomes" id="UP001189122"/>
    </source>
</evidence>
<comment type="subcellular location">
    <subcellularLocation>
        <location evidence="1">Membrane</location>
        <topology evidence="1">Multi-pass membrane protein</topology>
    </subcellularLocation>
</comment>
<dbReference type="GO" id="GO:0090471">
    <property type="term" value="F:9,15,9'-tri-cis-zeta-carotene isomerase activity"/>
    <property type="evidence" value="ECO:0007669"/>
    <property type="project" value="TreeGrafter"/>
</dbReference>
<feature type="domain" description="NnrU" evidence="6">
    <location>
        <begin position="143"/>
        <end position="324"/>
    </location>
</feature>
<dbReference type="Pfam" id="PF07298">
    <property type="entry name" value="NnrU"/>
    <property type="match status" value="1"/>
</dbReference>
<accession>A0A7I8IQ15</accession>
<dbReference type="GO" id="GO:0016120">
    <property type="term" value="P:carotene biosynthetic process"/>
    <property type="evidence" value="ECO:0007669"/>
    <property type="project" value="TreeGrafter"/>
</dbReference>
<dbReference type="Proteomes" id="UP001189122">
    <property type="component" value="Unassembled WGS sequence"/>
</dbReference>
<keyword evidence="3 5" id="KW-1133">Transmembrane helix</keyword>
<gene>
    <name evidence="7" type="ORF">SI7747_05006311</name>
</gene>
<dbReference type="GO" id="GO:0016020">
    <property type="term" value="C:membrane"/>
    <property type="evidence" value="ECO:0007669"/>
    <property type="project" value="UniProtKB-SubCell"/>
</dbReference>
<dbReference type="PANTHER" id="PTHR35988:SF2">
    <property type="entry name" value="15-CIS-ZETA-CAROTENE ISOMERASE, CHLOROPLASTIC"/>
    <property type="match status" value="1"/>
</dbReference>
<dbReference type="Gene3D" id="1.20.120.1630">
    <property type="match status" value="1"/>
</dbReference>
<dbReference type="AlphaFoldDB" id="A0A7I8IQ15"/>
<feature type="transmembrane region" description="Helical" evidence="5">
    <location>
        <begin position="189"/>
        <end position="209"/>
    </location>
</feature>
<evidence type="ECO:0000256" key="2">
    <source>
        <dbReference type="ARBA" id="ARBA00022692"/>
    </source>
</evidence>
<evidence type="ECO:0000256" key="3">
    <source>
        <dbReference type="ARBA" id="ARBA00022989"/>
    </source>
</evidence>
<feature type="transmembrane region" description="Helical" evidence="5">
    <location>
        <begin position="148"/>
        <end position="169"/>
    </location>
</feature>
<name>A0A7I8IQ15_SPIIN</name>